<organism evidence="2 3">
    <name type="scientific">Rotaria magnacalcarata</name>
    <dbReference type="NCBI Taxonomy" id="392030"/>
    <lineage>
        <taxon>Eukaryota</taxon>
        <taxon>Metazoa</taxon>
        <taxon>Spiralia</taxon>
        <taxon>Gnathifera</taxon>
        <taxon>Rotifera</taxon>
        <taxon>Eurotatoria</taxon>
        <taxon>Bdelloidea</taxon>
        <taxon>Philodinida</taxon>
        <taxon>Philodinidae</taxon>
        <taxon>Rotaria</taxon>
    </lineage>
</organism>
<reference evidence="2" key="1">
    <citation type="submission" date="2021-02" db="EMBL/GenBank/DDBJ databases">
        <authorList>
            <person name="Nowell W R."/>
        </authorList>
    </citation>
    <scope>NUCLEOTIDE SEQUENCE</scope>
</reference>
<dbReference type="EMBL" id="CAJOBJ010078895">
    <property type="protein sequence ID" value="CAF4492023.1"/>
    <property type="molecule type" value="Genomic_DNA"/>
</dbReference>
<sequence length="48" mass="5511">MGCFGGLVDHAFQYVKINEGINTEDSYPYEGSDRLCRFDNDHIVSKLR</sequence>
<dbReference type="Proteomes" id="UP000681720">
    <property type="component" value="Unassembled WGS sequence"/>
</dbReference>
<feature type="non-terminal residue" evidence="2">
    <location>
        <position position="48"/>
    </location>
</feature>
<gene>
    <name evidence="2" type="ORF">GIL414_LOCUS34299</name>
</gene>
<name>A0A8S2XEY3_9BILA</name>
<dbReference type="GO" id="GO:0006508">
    <property type="term" value="P:proteolysis"/>
    <property type="evidence" value="ECO:0007669"/>
    <property type="project" value="InterPro"/>
</dbReference>
<evidence type="ECO:0000259" key="1">
    <source>
        <dbReference type="Pfam" id="PF00112"/>
    </source>
</evidence>
<feature type="domain" description="Peptidase C1A papain C-terminal" evidence="1">
    <location>
        <begin position="2"/>
        <end position="42"/>
    </location>
</feature>
<dbReference type="InterPro" id="IPR038765">
    <property type="entry name" value="Papain-like_cys_pep_sf"/>
</dbReference>
<accession>A0A8S2XEY3</accession>
<evidence type="ECO:0000313" key="3">
    <source>
        <dbReference type="Proteomes" id="UP000681720"/>
    </source>
</evidence>
<protein>
    <recommendedName>
        <fullName evidence="1">Peptidase C1A papain C-terminal domain-containing protein</fullName>
    </recommendedName>
</protein>
<dbReference type="GO" id="GO:0008234">
    <property type="term" value="F:cysteine-type peptidase activity"/>
    <property type="evidence" value="ECO:0007669"/>
    <property type="project" value="InterPro"/>
</dbReference>
<evidence type="ECO:0000313" key="2">
    <source>
        <dbReference type="EMBL" id="CAF4492023.1"/>
    </source>
</evidence>
<dbReference type="Pfam" id="PF00112">
    <property type="entry name" value="Peptidase_C1"/>
    <property type="match status" value="1"/>
</dbReference>
<comment type="caution">
    <text evidence="2">The sequence shown here is derived from an EMBL/GenBank/DDBJ whole genome shotgun (WGS) entry which is preliminary data.</text>
</comment>
<dbReference type="InterPro" id="IPR000668">
    <property type="entry name" value="Peptidase_C1A_C"/>
</dbReference>
<dbReference type="Gene3D" id="3.90.70.10">
    <property type="entry name" value="Cysteine proteinases"/>
    <property type="match status" value="1"/>
</dbReference>
<dbReference type="SUPFAM" id="SSF54001">
    <property type="entry name" value="Cysteine proteinases"/>
    <property type="match status" value="1"/>
</dbReference>
<dbReference type="AlphaFoldDB" id="A0A8S2XEY3"/>
<proteinExistence type="predicted"/>